<proteinExistence type="predicted"/>
<dbReference type="Pfam" id="PF00665">
    <property type="entry name" value="rve"/>
    <property type="match status" value="1"/>
</dbReference>
<protein>
    <submittedName>
        <fullName evidence="3">Uncharacterized protein K02A26 (Trinotate prediction)</fullName>
    </submittedName>
</protein>
<sequence length="303" mass="35809">MWWPGMESEIKDFIKQCDYCQREKNYYPKRAPVHQWWEVERPFERLHIDFATPKQGINYLIIVDAFSKWPEVYPMNQISSQATVRNLRNFVARFGIPEVIVSDNGRQFISEEIQSFFNANNIKHIRTAPFHPAANGLAERFVQSFKRCVTRSNTVTDKEIENFLMAYRSSPHSTTGKSPYQILFKREMRTLLSTIKENKRSPRKEPLKRDENLGDWKSVYVYFKNDNIESWKPGIVTRRNGPVSYEVSIDGKKYKRHIDLLKSLITNTPTTKGEECHFEPRRSQRLKEKNQGQSTLAREKCYK</sequence>
<dbReference type="Gene3D" id="3.30.420.10">
    <property type="entry name" value="Ribonuclease H-like superfamily/Ribonuclease H"/>
    <property type="match status" value="1"/>
</dbReference>
<accession>A0A6G3MEG1</accession>
<dbReference type="PROSITE" id="PS50994">
    <property type="entry name" value="INTEGRASE"/>
    <property type="match status" value="1"/>
</dbReference>
<dbReference type="PANTHER" id="PTHR37984">
    <property type="entry name" value="PROTEIN CBG26694"/>
    <property type="match status" value="1"/>
</dbReference>
<dbReference type="GO" id="GO:0015074">
    <property type="term" value="P:DNA integration"/>
    <property type="evidence" value="ECO:0007669"/>
    <property type="project" value="InterPro"/>
</dbReference>
<dbReference type="PANTHER" id="PTHR37984:SF5">
    <property type="entry name" value="PROTEIN NYNRIN-LIKE"/>
    <property type="match status" value="1"/>
</dbReference>
<feature type="compositionally biased region" description="Basic and acidic residues" evidence="1">
    <location>
        <begin position="272"/>
        <end position="290"/>
    </location>
</feature>
<feature type="domain" description="Integrase catalytic" evidence="2">
    <location>
        <begin position="38"/>
        <end position="187"/>
    </location>
</feature>
<dbReference type="SUPFAM" id="SSF53098">
    <property type="entry name" value="Ribonuclease H-like"/>
    <property type="match status" value="1"/>
</dbReference>
<dbReference type="Pfam" id="PF17921">
    <property type="entry name" value="Integrase_H2C2"/>
    <property type="match status" value="1"/>
</dbReference>
<dbReference type="InterPro" id="IPR050951">
    <property type="entry name" value="Retrovirus_Pol_polyprotein"/>
</dbReference>
<evidence type="ECO:0000259" key="2">
    <source>
        <dbReference type="PROSITE" id="PS50994"/>
    </source>
</evidence>
<organism evidence="3">
    <name type="scientific">Henneguya salminicola</name>
    <name type="common">Myxosporean</name>
    <dbReference type="NCBI Taxonomy" id="69463"/>
    <lineage>
        <taxon>Eukaryota</taxon>
        <taxon>Metazoa</taxon>
        <taxon>Cnidaria</taxon>
        <taxon>Myxozoa</taxon>
        <taxon>Myxosporea</taxon>
        <taxon>Bivalvulida</taxon>
        <taxon>Platysporina</taxon>
        <taxon>Myxobolidae</taxon>
        <taxon>Henneguya</taxon>
    </lineage>
</organism>
<name>A0A6G3MEG1_HENSL</name>
<dbReference type="AlphaFoldDB" id="A0A6G3MEG1"/>
<evidence type="ECO:0000256" key="1">
    <source>
        <dbReference type="SAM" id="MobiDB-lite"/>
    </source>
</evidence>
<evidence type="ECO:0000313" key="3">
    <source>
        <dbReference type="EMBL" id="NDJ92428.1"/>
    </source>
</evidence>
<dbReference type="EMBL" id="GHBP01000692">
    <property type="protein sequence ID" value="NDJ92428.1"/>
    <property type="molecule type" value="Transcribed_RNA"/>
</dbReference>
<reference evidence="3" key="1">
    <citation type="submission" date="2018-11" db="EMBL/GenBank/DDBJ databases">
        <title>Henneguya salminicola genome and transcriptome.</title>
        <authorList>
            <person name="Yahalomi D."/>
            <person name="Atkinson S.D."/>
            <person name="Neuhof M."/>
            <person name="Chang E.S."/>
            <person name="Philippe H."/>
            <person name="Cartwright P."/>
            <person name="Bartholomew J.L."/>
            <person name="Huchon D."/>
        </authorList>
    </citation>
    <scope>NUCLEOTIDE SEQUENCE</scope>
    <source>
        <strain evidence="3">Hz1</strain>
        <tissue evidence="3">Whole</tissue>
    </source>
</reference>
<dbReference type="FunFam" id="3.30.420.10:FF:000063">
    <property type="entry name" value="Retrovirus-related Pol polyprotein from transposon 297-like Protein"/>
    <property type="match status" value="1"/>
</dbReference>
<feature type="region of interest" description="Disordered" evidence="1">
    <location>
        <begin position="271"/>
        <end position="303"/>
    </location>
</feature>
<dbReference type="InterPro" id="IPR012337">
    <property type="entry name" value="RNaseH-like_sf"/>
</dbReference>
<dbReference type="GO" id="GO:0003676">
    <property type="term" value="F:nucleic acid binding"/>
    <property type="evidence" value="ECO:0007669"/>
    <property type="project" value="InterPro"/>
</dbReference>
<dbReference type="InterPro" id="IPR041588">
    <property type="entry name" value="Integrase_H2C2"/>
</dbReference>
<dbReference type="InterPro" id="IPR001584">
    <property type="entry name" value="Integrase_cat-core"/>
</dbReference>
<dbReference type="InterPro" id="IPR036397">
    <property type="entry name" value="RNaseH_sf"/>
</dbReference>